<dbReference type="AlphaFoldDB" id="A0AAV0HWA8"/>
<feature type="transmembrane region" description="Helical" evidence="1">
    <location>
        <begin position="20"/>
        <end position="38"/>
    </location>
</feature>
<sequence>MSSAADPTNQAAVARKPKTPFKFLIPLIYAPVLPLIRLSLRRNPVLRDRLFTAVLAGAFIHGGYLVYPFSPLTIKLWFDIYLLLSIDSFSYFYVGMLVGLHLRRSINLHLAYVF</sequence>
<reference evidence="2" key="1">
    <citation type="submission" date="2022-08" db="EMBL/GenBank/DDBJ databases">
        <authorList>
            <person name="Gutierrez-Valencia J."/>
        </authorList>
    </citation>
    <scope>NUCLEOTIDE SEQUENCE</scope>
</reference>
<dbReference type="EMBL" id="CAMGYJ010000003">
    <property type="protein sequence ID" value="CAI0389562.1"/>
    <property type="molecule type" value="Genomic_DNA"/>
</dbReference>
<gene>
    <name evidence="2" type="ORF">LITE_LOCUS6306</name>
</gene>
<keyword evidence="1" id="KW-0472">Membrane</keyword>
<dbReference type="PANTHER" id="PTHR37713">
    <property type="entry name" value="OS05G0176600 PROTEIN"/>
    <property type="match status" value="1"/>
</dbReference>
<keyword evidence="1" id="KW-0812">Transmembrane</keyword>
<dbReference type="PANTHER" id="PTHR37713:SF1">
    <property type="entry name" value="OS05G0176600 PROTEIN"/>
    <property type="match status" value="1"/>
</dbReference>
<proteinExistence type="predicted"/>
<comment type="caution">
    <text evidence="2">The sequence shown here is derived from an EMBL/GenBank/DDBJ whole genome shotgun (WGS) entry which is preliminary data.</text>
</comment>
<dbReference type="GO" id="GO:0009507">
    <property type="term" value="C:chloroplast"/>
    <property type="evidence" value="ECO:0007669"/>
    <property type="project" value="TreeGrafter"/>
</dbReference>
<keyword evidence="1" id="KW-1133">Transmembrane helix</keyword>
<feature type="transmembrane region" description="Helical" evidence="1">
    <location>
        <begin position="76"/>
        <end position="100"/>
    </location>
</feature>
<dbReference type="Proteomes" id="UP001154282">
    <property type="component" value="Unassembled WGS sequence"/>
</dbReference>
<feature type="transmembrane region" description="Helical" evidence="1">
    <location>
        <begin position="50"/>
        <end position="70"/>
    </location>
</feature>
<protein>
    <submittedName>
        <fullName evidence="2">Uncharacterized protein</fullName>
    </submittedName>
</protein>
<name>A0AAV0HWA8_9ROSI</name>
<evidence type="ECO:0000313" key="2">
    <source>
        <dbReference type="EMBL" id="CAI0389562.1"/>
    </source>
</evidence>
<evidence type="ECO:0000313" key="3">
    <source>
        <dbReference type="Proteomes" id="UP001154282"/>
    </source>
</evidence>
<evidence type="ECO:0000256" key="1">
    <source>
        <dbReference type="SAM" id="Phobius"/>
    </source>
</evidence>
<organism evidence="2 3">
    <name type="scientific">Linum tenue</name>
    <dbReference type="NCBI Taxonomy" id="586396"/>
    <lineage>
        <taxon>Eukaryota</taxon>
        <taxon>Viridiplantae</taxon>
        <taxon>Streptophyta</taxon>
        <taxon>Embryophyta</taxon>
        <taxon>Tracheophyta</taxon>
        <taxon>Spermatophyta</taxon>
        <taxon>Magnoliopsida</taxon>
        <taxon>eudicotyledons</taxon>
        <taxon>Gunneridae</taxon>
        <taxon>Pentapetalae</taxon>
        <taxon>rosids</taxon>
        <taxon>fabids</taxon>
        <taxon>Malpighiales</taxon>
        <taxon>Linaceae</taxon>
        <taxon>Linum</taxon>
    </lineage>
</organism>
<keyword evidence="3" id="KW-1185">Reference proteome</keyword>
<accession>A0AAV0HWA8</accession>